<proteinExistence type="predicted"/>
<comment type="caution">
    <text evidence="2">The sequence shown here is derived from an EMBL/GenBank/DDBJ whole genome shotgun (WGS) entry which is preliminary data.</text>
</comment>
<keyword evidence="1" id="KW-0472">Membrane</keyword>
<evidence type="ECO:0000313" key="3">
    <source>
        <dbReference type="Proteomes" id="UP001642482"/>
    </source>
</evidence>
<evidence type="ECO:0000256" key="1">
    <source>
        <dbReference type="SAM" id="Phobius"/>
    </source>
</evidence>
<keyword evidence="3" id="KW-1185">Reference proteome</keyword>
<name>A0ABP0BV41_9PEZI</name>
<protein>
    <recommendedName>
        <fullName evidence="4">Mg2+ transporter protein, CorA-like/Zinc transport protein ZntB</fullName>
    </recommendedName>
</protein>
<gene>
    <name evidence="2" type="ORF">SEUCBS140593_005290</name>
</gene>
<feature type="transmembrane region" description="Helical" evidence="1">
    <location>
        <begin position="381"/>
        <end position="406"/>
    </location>
</feature>
<reference evidence="2 3" key="1">
    <citation type="submission" date="2024-01" db="EMBL/GenBank/DDBJ databases">
        <authorList>
            <person name="Allen C."/>
            <person name="Tagirdzhanova G."/>
        </authorList>
    </citation>
    <scope>NUCLEOTIDE SEQUENCE [LARGE SCALE GENOMIC DNA]</scope>
</reference>
<dbReference type="Gene3D" id="1.20.58.340">
    <property type="entry name" value="Magnesium transport protein CorA, transmembrane region"/>
    <property type="match status" value="1"/>
</dbReference>
<keyword evidence="1" id="KW-0812">Transmembrane</keyword>
<sequence>MDDYFFENHVRACKEITENSSFLEIYNFSNGEIYFDKGALPMSEFQNFLERKGVFEPPKRKDGATVVSGMRLILQLGAKHPETFTANYISYTHAEYIDMVRKLSLPFRAIEGTSIVGPFFWAALDQDDANPHLQIIFRKSDVRKKGLTRGWELMLSHNFRSAVTTGYAKGTDSSQLEKIIDQHLRACAAHIAHPLILPTILLGHDLDSTMDDKQRKARHWLRRLEHAITDRNEIDVTERYSNFDLDEMNRELVECHSQVLWKRPQAYVDTLDEIEKAMTKFRTARERLLRDGLLFEHHADPATEVALDKVHRSMSSRFDFFRQKLKGIRHYAHTTVSRLDIQRGALYNIIAQKESKLNLEMAQHQRLLALASKRDNQSMKALSIVGAVFLPATYLASLFSMTFFNFQTGNNGGSGGDDAAMVAPTLWIYFAITIPLTIVVLLALFWWDRSREKKFADEEREVATTLPDLEKRVVTSLREKRTGLNSMDTKRWDSI</sequence>
<dbReference type="EMBL" id="CAWUHD010000051">
    <property type="protein sequence ID" value="CAK7223602.1"/>
    <property type="molecule type" value="Genomic_DNA"/>
</dbReference>
<dbReference type="Proteomes" id="UP001642482">
    <property type="component" value="Unassembled WGS sequence"/>
</dbReference>
<evidence type="ECO:0000313" key="2">
    <source>
        <dbReference type="EMBL" id="CAK7223602.1"/>
    </source>
</evidence>
<organism evidence="2 3">
    <name type="scientific">Sporothrix eucalyptigena</name>
    <dbReference type="NCBI Taxonomy" id="1812306"/>
    <lineage>
        <taxon>Eukaryota</taxon>
        <taxon>Fungi</taxon>
        <taxon>Dikarya</taxon>
        <taxon>Ascomycota</taxon>
        <taxon>Pezizomycotina</taxon>
        <taxon>Sordariomycetes</taxon>
        <taxon>Sordariomycetidae</taxon>
        <taxon>Ophiostomatales</taxon>
        <taxon>Ophiostomataceae</taxon>
        <taxon>Sporothrix</taxon>
    </lineage>
</organism>
<evidence type="ECO:0008006" key="4">
    <source>
        <dbReference type="Google" id="ProtNLM"/>
    </source>
</evidence>
<feature type="transmembrane region" description="Helical" evidence="1">
    <location>
        <begin position="426"/>
        <end position="447"/>
    </location>
</feature>
<keyword evidence="1" id="KW-1133">Transmembrane helix</keyword>
<accession>A0ABP0BV41</accession>